<feature type="region of interest" description="Disordered" evidence="4">
    <location>
        <begin position="377"/>
        <end position="427"/>
    </location>
</feature>
<reference evidence="7" key="1">
    <citation type="journal article" date="2019" name="Int. J. Syst. Evol. Microbiol.">
        <title>The Global Catalogue of Microorganisms (GCM) 10K type strain sequencing project: providing services to taxonomists for standard genome sequencing and annotation.</title>
        <authorList>
            <consortium name="The Broad Institute Genomics Platform"/>
            <consortium name="The Broad Institute Genome Sequencing Center for Infectious Disease"/>
            <person name="Wu L."/>
            <person name="Ma J."/>
        </authorList>
    </citation>
    <scope>NUCLEOTIDE SEQUENCE [LARGE SCALE GENOMIC DNA]</scope>
    <source>
        <strain evidence="7">JCM 16373</strain>
    </source>
</reference>
<dbReference type="EMBL" id="BAAARJ010000003">
    <property type="protein sequence ID" value="GAA2600307.1"/>
    <property type="molecule type" value="Genomic_DNA"/>
</dbReference>
<dbReference type="Gene3D" id="3.30.110.40">
    <property type="entry name" value="TusA-like domain"/>
    <property type="match status" value="1"/>
</dbReference>
<comment type="catalytic activity">
    <reaction evidence="3">
        <text>(sulfur carrier)-H + L-cysteine = (sulfur carrier)-SH + L-alanine</text>
        <dbReference type="Rhea" id="RHEA:43892"/>
        <dbReference type="Rhea" id="RHEA-COMP:14737"/>
        <dbReference type="Rhea" id="RHEA-COMP:14739"/>
        <dbReference type="ChEBI" id="CHEBI:29917"/>
        <dbReference type="ChEBI" id="CHEBI:35235"/>
        <dbReference type="ChEBI" id="CHEBI:57972"/>
        <dbReference type="ChEBI" id="CHEBI:64428"/>
        <dbReference type="EC" id="2.8.1.7"/>
    </reaction>
</comment>
<dbReference type="Pfam" id="PF01206">
    <property type="entry name" value="TusA"/>
    <property type="match status" value="1"/>
</dbReference>
<dbReference type="InterPro" id="IPR015422">
    <property type="entry name" value="PyrdxlP-dep_Trfase_small"/>
</dbReference>
<dbReference type="CDD" id="cd00291">
    <property type="entry name" value="SirA_YedF_YeeD"/>
    <property type="match status" value="1"/>
</dbReference>
<dbReference type="RefSeq" id="WP_344562879.1">
    <property type="nucleotide sequence ID" value="NZ_BAAARJ010000003.1"/>
</dbReference>
<dbReference type="InterPro" id="IPR036868">
    <property type="entry name" value="TusA-like_sf"/>
</dbReference>
<feature type="region of interest" description="Disordered" evidence="4">
    <location>
        <begin position="449"/>
        <end position="527"/>
    </location>
</feature>
<gene>
    <name evidence="6" type="ORF">GCM10009863_12060</name>
</gene>
<dbReference type="InterPro" id="IPR000192">
    <property type="entry name" value="Aminotrans_V_dom"/>
</dbReference>
<keyword evidence="7" id="KW-1185">Reference proteome</keyword>
<comment type="similarity">
    <text evidence="2">Belongs to the class-V pyridoxal-phosphate-dependent aminotransferase family. NifS/IscS subfamily.</text>
</comment>
<comment type="cofactor">
    <cofactor evidence="1">
        <name>pyridoxal 5'-phosphate</name>
        <dbReference type="ChEBI" id="CHEBI:597326"/>
    </cofactor>
</comment>
<proteinExistence type="inferred from homology"/>
<dbReference type="InterPro" id="IPR015421">
    <property type="entry name" value="PyrdxlP-dep_Trfase_major"/>
</dbReference>
<evidence type="ECO:0000256" key="2">
    <source>
        <dbReference type="ARBA" id="ARBA00006490"/>
    </source>
</evidence>
<feature type="domain" description="UPF0033" evidence="5">
    <location>
        <begin position="538"/>
        <end position="562"/>
    </location>
</feature>
<feature type="compositionally biased region" description="Acidic residues" evidence="4">
    <location>
        <begin position="474"/>
        <end position="483"/>
    </location>
</feature>
<dbReference type="Proteomes" id="UP001501447">
    <property type="component" value="Unassembled WGS sequence"/>
</dbReference>
<dbReference type="SUPFAM" id="SSF64307">
    <property type="entry name" value="SirA-like"/>
    <property type="match status" value="1"/>
</dbReference>
<protein>
    <recommendedName>
        <fullName evidence="5">UPF0033 domain-containing protein</fullName>
    </recommendedName>
</protein>
<evidence type="ECO:0000259" key="5">
    <source>
        <dbReference type="PROSITE" id="PS01148"/>
    </source>
</evidence>
<evidence type="ECO:0000256" key="4">
    <source>
        <dbReference type="SAM" id="MobiDB-lite"/>
    </source>
</evidence>
<feature type="compositionally biased region" description="Pro residues" evidence="4">
    <location>
        <begin position="495"/>
        <end position="504"/>
    </location>
</feature>
<dbReference type="InterPro" id="IPR015424">
    <property type="entry name" value="PyrdxlP-dep_Trfase"/>
</dbReference>
<accession>A0ABP6C3D6</accession>
<comment type="caution">
    <text evidence="6">The sequence shown here is derived from an EMBL/GenBank/DDBJ whole genome shotgun (WGS) entry which is preliminary data.</text>
</comment>
<feature type="compositionally biased region" description="Low complexity" evidence="4">
    <location>
        <begin position="410"/>
        <end position="427"/>
    </location>
</feature>
<evidence type="ECO:0000313" key="7">
    <source>
        <dbReference type="Proteomes" id="UP001501447"/>
    </source>
</evidence>
<feature type="compositionally biased region" description="Acidic residues" evidence="4">
    <location>
        <begin position="388"/>
        <end position="409"/>
    </location>
</feature>
<dbReference type="SUPFAM" id="SSF53383">
    <property type="entry name" value="PLP-dependent transferases"/>
    <property type="match status" value="1"/>
</dbReference>
<dbReference type="Pfam" id="PF00266">
    <property type="entry name" value="Aminotran_5"/>
    <property type="match status" value="1"/>
</dbReference>
<evidence type="ECO:0000256" key="1">
    <source>
        <dbReference type="ARBA" id="ARBA00001933"/>
    </source>
</evidence>
<dbReference type="Gene3D" id="3.90.1150.10">
    <property type="entry name" value="Aspartate Aminotransferase, domain 1"/>
    <property type="match status" value="1"/>
</dbReference>
<dbReference type="PANTHER" id="PTHR11601">
    <property type="entry name" value="CYSTEINE DESULFURYLASE FAMILY MEMBER"/>
    <property type="match status" value="1"/>
</dbReference>
<sequence length="603" mass="61244">MSSFDAASSLPLHPLARQALLAALDEGWADPARPHREGRRARMLLDAARESAAEAVGCRPDELSFAASGTHALHSGIAGALAGRHRTGRELIVSSVEHSAVLQAAEAHERGGGSVSEVGVDRTGRVDAQEYVEALGKRTALACLQSANHEVGTVQPVEEVAAGCAEAGVPLLVDAAQSLPWGPVPGDWSLLTGSAHKWGGPAGVGLLVVRKGVRFAPPGPADDRESGRTPGFENIPAIVAAAASLRAVRAEAEAEEARLRTVTDRIRARVPALVPDTEVVGDPVRRLPHLVTFSCLYVDGEALLHALDEAGFSVSSGSSCTSGTLTPSHVLRAMGVLSEGNVRVSLPPGTPESDVERFLSVLPGAVAQVRARLGAAPLSADDAAPEAADPEAADPEAADPEAADPELADPEAAASETAVPEAAGSEAAVSEAAVSEAAVSEAAVSEAAVSEAEAAAPETTAPEAAAPETAAPEPDTDGPEAESDSALPGAADPEPTVPEVPVPEPDTEIPEADTTAAEAEATVPEAEATVPEDAGVIVDALGKRCPVPVIELAKVIGQVPPGGVVTVLADDEAARLDIPAWCGMTGHALVEATGTTFRVRRVG</sequence>
<evidence type="ECO:0000256" key="3">
    <source>
        <dbReference type="ARBA" id="ARBA00050776"/>
    </source>
</evidence>
<evidence type="ECO:0000313" key="6">
    <source>
        <dbReference type="EMBL" id="GAA2600307.1"/>
    </source>
</evidence>
<dbReference type="PANTHER" id="PTHR11601:SF34">
    <property type="entry name" value="CYSTEINE DESULFURASE"/>
    <property type="match status" value="1"/>
</dbReference>
<feature type="compositionally biased region" description="Low complexity" evidence="4">
    <location>
        <begin position="377"/>
        <end position="387"/>
    </location>
</feature>
<dbReference type="InterPro" id="IPR001455">
    <property type="entry name" value="TusA-like"/>
</dbReference>
<dbReference type="Gene3D" id="3.40.640.10">
    <property type="entry name" value="Type I PLP-dependent aspartate aminotransferase-like (Major domain)"/>
    <property type="match status" value="1"/>
</dbReference>
<name>A0ABP6C3D6_9ACTN</name>
<organism evidence="6 7">
    <name type="scientific">Streptomyces axinellae</name>
    <dbReference type="NCBI Taxonomy" id="552788"/>
    <lineage>
        <taxon>Bacteria</taxon>
        <taxon>Bacillati</taxon>
        <taxon>Actinomycetota</taxon>
        <taxon>Actinomycetes</taxon>
        <taxon>Kitasatosporales</taxon>
        <taxon>Streptomycetaceae</taxon>
        <taxon>Streptomyces</taxon>
    </lineage>
</organism>
<dbReference type="PROSITE" id="PS01148">
    <property type="entry name" value="UPF0033"/>
    <property type="match status" value="1"/>
</dbReference>
<feature type="compositionally biased region" description="Low complexity" evidence="4">
    <location>
        <begin position="449"/>
        <end position="473"/>
    </location>
</feature>
<feature type="compositionally biased region" description="Low complexity" evidence="4">
    <location>
        <begin position="512"/>
        <end position="527"/>
    </location>
</feature>